<keyword evidence="3" id="KW-1185">Reference proteome</keyword>
<dbReference type="InterPro" id="IPR036866">
    <property type="entry name" value="RibonucZ/Hydroxyglut_hydro"/>
</dbReference>
<evidence type="ECO:0000259" key="1">
    <source>
        <dbReference type="Pfam" id="PF12706"/>
    </source>
</evidence>
<dbReference type="GO" id="GO:0016787">
    <property type="term" value="F:hydrolase activity"/>
    <property type="evidence" value="ECO:0007669"/>
    <property type="project" value="UniProtKB-KW"/>
</dbReference>
<name>A0A6L6XUG4_9ACTN</name>
<dbReference type="EMBL" id="WSEK01000004">
    <property type="protein sequence ID" value="MVQ50373.1"/>
    <property type="molecule type" value="Genomic_DNA"/>
</dbReference>
<dbReference type="Pfam" id="PF12706">
    <property type="entry name" value="Lactamase_B_2"/>
    <property type="match status" value="1"/>
</dbReference>
<accession>A0A6L6XUG4</accession>
<dbReference type="RefSeq" id="WP_157343411.1">
    <property type="nucleotide sequence ID" value="NZ_WSEK01000004.1"/>
</dbReference>
<dbReference type="Gene3D" id="3.60.15.10">
    <property type="entry name" value="Ribonuclease Z/Hydroxyacylglutathione hydrolase-like"/>
    <property type="match status" value="1"/>
</dbReference>
<proteinExistence type="predicted"/>
<keyword evidence="2" id="KW-0378">Hydrolase</keyword>
<dbReference type="PANTHER" id="PTHR43546:SF3">
    <property type="entry name" value="UPF0173 METAL-DEPENDENT HYDROLASE MJ1163"/>
    <property type="match status" value="1"/>
</dbReference>
<dbReference type="Proteomes" id="UP000473525">
    <property type="component" value="Unassembled WGS sequence"/>
</dbReference>
<evidence type="ECO:0000313" key="2">
    <source>
        <dbReference type="EMBL" id="MVQ50373.1"/>
    </source>
</evidence>
<reference evidence="2 3" key="1">
    <citation type="submission" date="2019-12" db="EMBL/GenBank/DDBJ databases">
        <authorList>
            <person name="Huq M.A."/>
        </authorList>
    </citation>
    <scope>NUCLEOTIDE SEQUENCE [LARGE SCALE GENOMIC DNA]</scope>
    <source>
        <strain evidence="2 3">MAH-18</strain>
    </source>
</reference>
<dbReference type="InterPro" id="IPR001279">
    <property type="entry name" value="Metallo-B-lactamas"/>
</dbReference>
<protein>
    <submittedName>
        <fullName evidence="2">MBL fold metallo-hydrolase</fullName>
    </submittedName>
</protein>
<gene>
    <name evidence="2" type="ORF">GON03_14400</name>
</gene>
<dbReference type="SUPFAM" id="SSF56281">
    <property type="entry name" value="Metallo-hydrolase/oxidoreductase"/>
    <property type="match status" value="1"/>
</dbReference>
<feature type="domain" description="Metallo-beta-lactamase" evidence="1">
    <location>
        <begin position="22"/>
        <end position="203"/>
    </location>
</feature>
<evidence type="ECO:0000313" key="3">
    <source>
        <dbReference type="Proteomes" id="UP000473525"/>
    </source>
</evidence>
<dbReference type="AlphaFoldDB" id="A0A6L6XUG4"/>
<comment type="caution">
    <text evidence="2">The sequence shown here is derived from an EMBL/GenBank/DDBJ whole genome shotgun (WGS) entry which is preliminary data.</text>
</comment>
<dbReference type="InterPro" id="IPR050114">
    <property type="entry name" value="UPF0173_UPF0282_UlaG_hydrolase"/>
</dbReference>
<dbReference type="PANTHER" id="PTHR43546">
    <property type="entry name" value="UPF0173 METAL-DEPENDENT HYDROLASE MJ1163-RELATED"/>
    <property type="match status" value="1"/>
</dbReference>
<organism evidence="2 3">
    <name type="scientific">Nocardioides agri</name>
    <dbReference type="NCBI Taxonomy" id="2682843"/>
    <lineage>
        <taxon>Bacteria</taxon>
        <taxon>Bacillati</taxon>
        <taxon>Actinomycetota</taxon>
        <taxon>Actinomycetes</taxon>
        <taxon>Propionibacteriales</taxon>
        <taxon>Nocardioidaceae</taxon>
        <taxon>Nocardioides</taxon>
    </lineage>
</organism>
<sequence length="254" mass="27383">MSDLAVTWWGHASATVEIGGVRVATDPLLTDRLFHLHRYTQTPGVTAAVADVVLLSHLHADHLHVASLRRFAPDVPVLVPKGGESLLRRLRPEQVRPVEPGDVVEVGGARITVLPATHDGRRGPQSKAVGPPLGFRVDAGGRSFWFPGDTEVRADMADVGHVDLALIPIGGWGPTLEDGHMDPVHGAEAVALVGADVAVPVHWGTFWPLGLRLFMRARHRHLFVTPGDRFLKAMATHAPQTKAVLARPGDTLQM</sequence>